<gene>
    <name evidence="1" type="ORF">F8M41_018748</name>
</gene>
<comment type="caution">
    <text evidence="1">The sequence shown here is derived from an EMBL/GenBank/DDBJ whole genome shotgun (WGS) entry which is preliminary data.</text>
</comment>
<sequence>MRGRPERQLDGEVYLLVEIVLRDMNFSVLLNELKIACKHIFFVLAQLRIDYDDDKENENVNIEVYDKNVEIAKLQKDLAAVIVEWKEREGYDSRSLREPFHQTAQRERARIARIEVIPQVVEQKINQI</sequence>
<organism evidence="1 2">
    <name type="scientific">Gigaspora margarita</name>
    <dbReference type="NCBI Taxonomy" id="4874"/>
    <lineage>
        <taxon>Eukaryota</taxon>
        <taxon>Fungi</taxon>
        <taxon>Fungi incertae sedis</taxon>
        <taxon>Mucoromycota</taxon>
        <taxon>Glomeromycotina</taxon>
        <taxon>Glomeromycetes</taxon>
        <taxon>Diversisporales</taxon>
        <taxon>Gigasporaceae</taxon>
        <taxon>Gigaspora</taxon>
    </lineage>
</organism>
<protein>
    <submittedName>
        <fullName evidence="1">Uncharacterized protein</fullName>
    </submittedName>
</protein>
<dbReference type="EMBL" id="WTPW01000464">
    <property type="protein sequence ID" value="KAF0508524.1"/>
    <property type="molecule type" value="Genomic_DNA"/>
</dbReference>
<proteinExistence type="predicted"/>
<dbReference type="OrthoDB" id="10413181at2759"/>
<dbReference type="Proteomes" id="UP000439903">
    <property type="component" value="Unassembled WGS sequence"/>
</dbReference>
<keyword evidence="2" id="KW-1185">Reference proteome</keyword>
<accession>A0A8H4AL90</accession>
<name>A0A8H4AL90_GIGMA</name>
<evidence type="ECO:0000313" key="2">
    <source>
        <dbReference type="Proteomes" id="UP000439903"/>
    </source>
</evidence>
<dbReference type="AlphaFoldDB" id="A0A8H4AL90"/>
<evidence type="ECO:0000313" key="1">
    <source>
        <dbReference type="EMBL" id="KAF0508524.1"/>
    </source>
</evidence>
<reference evidence="1 2" key="1">
    <citation type="journal article" date="2019" name="Environ. Microbiol.">
        <title>At the nexus of three kingdoms: the genome of the mycorrhizal fungus Gigaspora margarita provides insights into plant, endobacterial and fungal interactions.</title>
        <authorList>
            <person name="Venice F."/>
            <person name="Ghignone S."/>
            <person name="Salvioli di Fossalunga A."/>
            <person name="Amselem J."/>
            <person name="Novero M."/>
            <person name="Xianan X."/>
            <person name="Sedzielewska Toro K."/>
            <person name="Morin E."/>
            <person name="Lipzen A."/>
            <person name="Grigoriev I.V."/>
            <person name="Henrissat B."/>
            <person name="Martin F.M."/>
            <person name="Bonfante P."/>
        </authorList>
    </citation>
    <scope>NUCLEOTIDE SEQUENCE [LARGE SCALE GENOMIC DNA]</scope>
    <source>
        <strain evidence="1 2">BEG34</strain>
    </source>
</reference>